<evidence type="ECO:0000256" key="4">
    <source>
        <dbReference type="ARBA" id="ARBA00022832"/>
    </source>
</evidence>
<keyword evidence="3" id="KW-0378">Hydrolase</keyword>
<dbReference type="CDD" id="cd03443">
    <property type="entry name" value="PaaI_thioesterase"/>
    <property type="match status" value="1"/>
</dbReference>
<sequence>MQKSIALCAAWVCGYMINSSQPYLKMLQNSNQDDESHSFQEFIQKQNYSQPKIIDLLHNSPDRHFLHNMIIQNEKAFNLFKVYLPKDVDIQSSDNNHHLHIVFNAADEVRGNNNDVHSGLLATLIDNAFGQLSFLTTGFIPTATANLQLNFNQTIHTNKDYLISCEVEKVQGRKVFLKAKVYDNQNNICGEATALFITVNWGGKQWKQVIDTLQNTKFFNEGIQRILY</sequence>
<dbReference type="EMBL" id="CAJJDM010000045">
    <property type="protein sequence ID" value="CAD8070089.1"/>
    <property type="molecule type" value="Genomic_DNA"/>
</dbReference>
<evidence type="ECO:0000313" key="9">
    <source>
        <dbReference type="Proteomes" id="UP000688137"/>
    </source>
</evidence>
<organism evidence="8 9">
    <name type="scientific">Paramecium primaurelia</name>
    <dbReference type="NCBI Taxonomy" id="5886"/>
    <lineage>
        <taxon>Eukaryota</taxon>
        <taxon>Sar</taxon>
        <taxon>Alveolata</taxon>
        <taxon>Ciliophora</taxon>
        <taxon>Intramacronucleata</taxon>
        <taxon>Oligohymenophorea</taxon>
        <taxon>Peniculida</taxon>
        <taxon>Parameciidae</taxon>
        <taxon>Paramecium</taxon>
    </lineage>
</organism>
<keyword evidence="4" id="KW-0276">Fatty acid metabolism</keyword>
<evidence type="ECO:0000256" key="6">
    <source>
        <dbReference type="ARBA" id="ARBA00023098"/>
    </source>
</evidence>
<feature type="domain" description="Thioesterase" evidence="7">
    <location>
        <begin position="114"/>
        <end position="187"/>
    </location>
</feature>
<keyword evidence="6" id="KW-0443">Lipid metabolism</keyword>
<dbReference type="PANTHER" id="PTHR12418">
    <property type="entry name" value="ACYL-COENZYME A THIOESTERASE THEM4"/>
    <property type="match status" value="1"/>
</dbReference>
<comment type="subcellular location">
    <subcellularLocation>
        <location evidence="1">Cytoplasm</location>
    </subcellularLocation>
</comment>
<reference evidence="8" key="1">
    <citation type="submission" date="2021-01" db="EMBL/GenBank/DDBJ databases">
        <authorList>
            <consortium name="Genoscope - CEA"/>
            <person name="William W."/>
        </authorList>
    </citation>
    <scope>NUCLEOTIDE SEQUENCE</scope>
</reference>
<dbReference type="GO" id="GO:0005737">
    <property type="term" value="C:cytoplasm"/>
    <property type="evidence" value="ECO:0007669"/>
    <property type="project" value="UniProtKB-SubCell"/>
</dbReference>
<proteinExistence type="predicted"/>
<evidence type="ECO:0000256" key="3">
    <source>
        <dbReference type="ARBA" id="ARBA00022801"/>
    </source>
</evidence>
<keyword evidence="5" id="KW-0809">Transit peptide</keyword>
<keyword evidence="9" id="KW-1185">Reference proteome</keyword>
<dbReference type="Pfam" id="PF03061">
    <property type="entry name" value="4HBT"/>
    <property type="match status" value="1"/>
</dbReference>
<keyword evidence="2" id="KW-0963">Cytoplasm</keyword>
<dbReference type="AlphaFoldDB" id="A0A8S1LSQ6"/>
<accession>A0A8S1LSQ6</accession>
<comment type="caution">
    <text evidence="8">The sequence shown here is derived from an EMBL/GenBank/DDBJ whole genome shotgun (WGS) entry which is preliminary data.</text>
</comment>
<evidence type="ECO:0000256" key="2">
    <source>
        <dbReference type="ARBA" id="ARBA00022490"/>
    </source>
</evidence>
<dbReference type="InterPro" id="IPR052365">
    <property type="entry name" value="THEM4/THEM5_acyl-CoA_thioest"/>
</dbReference>
<gene>
    <name evidence="8" type="ORF">PPRIM_AZ9-3.1.T0450053</name>
</gene>
<evidence type="ECO:0000259" key="7">
    <source>
        <dbReference type="Pfam" id="PF03061"/>
    </source>
</evidence>
<evidence type="ECO:0000256" key="1">
    <source>
        <dbReference type="ARBA" id="ARBA00004496"/>
    </source>
</evidence>
<protein>
    <recommendedName>
        <fullName evidence="7">Thioesterase domain-containing protein</fullName>
    </recommendedName>
</protein>
<evidence type="ECO:0000313" key="8">
    <source>
        <dbReference type="EMBL" id="CAD8070089.1"/>
    </source>
</evidence>
<dbReference type="GO" id="GO:0016787">
    <property type="term" value="F:hydrolase activity"/>
    <property type="evidence" value="ECO:0007669"/>
    <property type="project" value="UniProtKB-KW"/>
</dbReference>
<dbReference type="InterPro" id="IPR006683">
    <property type="entry name" value="Thioestr_dom"/>
</dbReference>
<dbReference type="GO" id="GO:0006631">
    <property type="term" value="P:fatty acid metabolic process"/>
    <property type="evidence" value="ECO:0007669"/>
    <property type="project" value="UniProtKB-KW"/>
</dbReference>
<evidence type="ECO:0000256" key="5">
    <source>
        <dbReference type="ARBA" id="ARBA00022946"/>
    </source>
</evidence>
<dbReference type="Proteomes" id="UP000688137">
    <property type="component" value="Unassembled WGS sequence"/>
</dbReference>
<name>A0A8S1LSQ6_PARPR</name>
<dbReference type="PANTHER" id="PTHR12418:SF19">
    <property type="entry name" value="ACYL-COENZYME A THIOESTERASE THEM4"/>
    <property type="match status" value="1"/>
</dbReference>